<evidence type="ECO:0000313" key="1">
    <source>
        <dbReference type="EMBL" id="ANB71931.1"/>
    </source>
</evidence>
<accession>A0A160FIA2</accession>
<dbReference type="OrthoDB" id="9089868at2"/>
<organism evidence="1 2">
    <name type="scientific">Paraburkholderia phytofirmans OLGA172</name>
    <dbReference type="NCBI Taxonomy" id="1417228"/>
    <lineage>
        <taxon>Bacteria</taxon>
        <taxon>Pseudomonadati</taxon>
        <taxon>Pseudomonadota</taxon>
        <taxon>Betaproteobacteria</taxon>
        <taxon>Burkholderiales</taxon>
        <taxon>Burkholderiaceae</taxon>
        <taxon>Paraburkholderia</taxon>
    </lineage>
</organism>
<reference evidence="1 2" key="1">
    <citation type="journal article" date="2016" name="Gene">
        <title>PacBio SMRT assembly of a complex multi-replicon genome reveals chlorocatechol degradative operon in a region of genome plasticity.</title>
        <authorList>
            <person name="Ricker N."/>
            <person name="Shen S.Y."/>
            <person name="Goordial J."/>
            <person name="Jin S."/>
            <person name="Fulthorpe R.R."/>
        </authorList>
    </citation>
    <scope>NUCLEOTIDE SEQUENCE [LARGE SCALE GENOMIC DNA]</scope>
    <source>
        <strain evidence="1 2">OLGA172</strain>
    </source>
</reference>
<evidence type="ECO:0000313" key="2">
    <source>
        <dbReference type="Proteomes" id="UP000076852"/>
    </source>
</evidence>
<protein>
    <submittedName>
        <fullName evidence="1">Uncharacterized protein</fullName>
    </submittedName>
</protein>
<sequence length="220" mass="24545">MPSAEEAKRIIHSEITGSAQEATAAFLARYGQQAERFAELMAQAMMDWQAFDEEAKNNEKRGRVSSLIYCAITLHIQSMKLFLAGHLVAAGNLMRQVIEAIAMSLLGSGKTLTNLDRFVAEQYGANDAVRDVRRNRKVLGLHDEGVDALVEAEKFYHHHSHLSHLTIATVMSFEEDGFYIGASFDEGKVNGYDREVRSRVQLAEVFPKFIAAVLANIAKW</sequence>
<proteinExistence type="predicted"/>
<keyword evidence="2" id="KW-1185">Reference proteome</keyword>
<dbReference type="RefSeq" id="WP_063495380.1">
    <property type="nucleotide sequence ID" value="NZ_CP014578.1"/>
</dbReference>
<dbReference type="Proteomes" id="UP000076852">
    <property type="component" value="Chromosome 1"/>
</dbReference>
<gene>
    <name evidence="1" type="ORF">AYM40_05745</name>
</gene>
<dbReference type="AlphaFoldDB" id="A0A160FIA2"/>
<dbReference type="KEGG" id="buz:AYM40_05745"/>
<dbReference type="EMBL" id="CP014578">
    <property type="protein sequence ID" value="ANB71931.1"/>
    <property type="molecule type" value="Genomic_DNA"/>
</dbReference>
<name>A0A160FIA2_9BURK</name>